<name>A0AAV4F5W0_9GAST</name>
<organism evidence="3 4">
    <name type="scientific">Elysia marginata</name>
    <dbReference type="NCBI Taxonomy" id="1093978"/>
    <lineage>
        <taxon>Eukaryota</taxon>
        <taxon>Metazoa</taxon>
        <taxon>Spiralia</taxon>
        <taxon>Lophotrochozoa</taxon>
        <taxon>Mollusca</taxon>
        <taxon>Gastropoda</taxon>
        <taxon>Heterobranchia</taxon>
        <taxon>Euthyneura</taxon>
        <taxon>Panpulmonata</taxon>
        <taxon>Sacoglossa</taxon>
        <taxon>Placobranchoidea</taxon>
        <taxon>Plakobranchidae</taxon>
        <taxon>Elysia</taxon>
    </lineage>
</organism>
<feature type="coiled-coil region" evidence="1">
    <location>
        <begin position="195"/>
        <end position="396"/>
    </location>
</feature>
<dbReference type="AlphaFoldDB" id="A0AAV4F5W0"/>
<dbReference type="EMBL" id="BMAT01000567">
    <property type="protein sequence ID" value="GFR68607.1"/>
    <property type="molecule type" value="Genomic_DNA"/>
</dbReference>
<feature type="coiled-coil region" evidence="1">
    <location>
        <begin position="422"/>
        <end position="658"/>
    </location>
</feature>
<evidence type="ECO:0000256" key="1">
    <source>
        <dbReference type="SAM" id="Coils"/>
    </source>
</evidence>
<sequence length="721" mass="83581">MWVPLPERANESLEDLKSSLQASPHQLGFFSVHDSKENLAETVHPRILTWEDGMLSSSRQSGAAAQLRSLLSDRSQMPSPQHRPTPAGLLPTPEEAAAMLKNQAVYTSHLESESRYIKEEMAVLRTKLAEVLEENRMLHSELKTTVVHEILKEGGDAVNALDTFDLRFGTSMGRHDFKQWQVELERLGKLHAAKTDRLETQLHQSRLDKEKLEQTVEDLKSQLRIQDCVPSFENTQTGFLSETEKSTTHRIIDKLTRERDDLVDHVTSLQAQLQKTRHSEEEAYQQMKKSIELVEQAQLEQTEALVQREQVTEELASVRQRFEDHVKESQTLIRAERETVRREFQTLVDDLNEKLKELGEHYALIQSKYDKEAREKATLTSEITDLKAQLRTSDKEAIVTSESFRTETTNASLQRNSAFYESNRLRSELEKAKHERDQEMSRTKIELDDLRQRLNKAERELINSKEECIHLTANVQALERELHLAKMARDTIERTRAEDLKLIRKQAQDREEEMRMKMEEASDRNSQSVHEMDTMLLKQNKLIMKLREECKKQASNLEKTVKKYRVENTKLVNNNQELLKRMERMTSRSSELEIQAERHAEVHQKMQERLRQLDQKGQQQSIQLVEALTKYSQLSRDRQLLAREVEFLRTQMLRANQQKSQEAEPLRINSSPSKALVDDILNSLTKDERDGTIGLIPQLQLQETVDEDPTEKISDGSASEG</sequence>
<dbReference type="GO" id="GO:0030010">
    <property type="term" value="P:establishment of cell polarity"/>
    <property type="evidence" value="ECO:0007669"/>
    <property type="project" value="TreeGrafter"/>
</dbReference>
<dbReference type="GO" id="GO:0005814">
    <property type="term" value="C:centriole"/>
    <property type="evidence" value="ECO:0007669"/>
    <property type="project" value="TreeGrafter"/>
</dbReference>
<dbReference type="PANTHER" id="PTHR34343:SF1">
    <property type="entry name" value="SEROLOGICALLY DEFINED COLON CANCER ANTIGEN 8"/>
    <property type="match status" value="1"/>
</dbReference>
<dbReference type="GO" id="GO:0001764">
    <property type="term" value="P:neuron migration"/>
    <property type="evidence" value="ECO:0007669"/>
    <property type="project" value="TreeGrafter"/>
</dbReference>
<dbReference type="PANTHER" id="PTHR34343">
    <property type="entry name" value="SEROLOGICALLY DEFINED COLON CANCER ANTIGEN 8"/>
    <property type="match status" value="1"/>
</dbReference>
<evidence type="ECO:0000313" key="3">
    <source>
        <dbReference type="EMBL" id="GFR68607.1"/>
    </source>
</evidence>
<protein>
    <submittedName>
        <fullName evidence="3">Serologically defined colon cancer antigen 8</fullName>
    </submittedName>
</protein>
<accession>A0AAV4F5W0</accession>
<gene>
    <name evidence="3" type="ORF">ElyMa_000282000</name>
</gene>
<comment type="caution">
    <text evidence="3">The sequence shown here is derived from an EMBL/GenBank/DDBJ whole genome shotgun (WGS) entry which is preliminary data.</text>
</comment>
<keyword evidence="4" id="KW-1185">Reference proteome</keyword>
<evidence type="ECO:0000256" key="2">
    <source>
        <dbReference type="SAM" id="MobiDB-lite"/>
    </source>
</evidence>
<dbReference type="GO" id="GO:0007098">
    <property type="term" value="P:centrosome cycle"/>
    <property type="evidence" value="ECO:0007669"/>
    <property type="project" value="InterPro"/>
</dbReference>
<keyword evidence="1" id="KW-0175">Coiled coil</keyword>
<dbReference type="GO" id="GO:0005813">
    <property type="term" value="C:centrosome"/>
    <property type="evidence" value="ECO:0007669"/>
    <property type="project" value="InterPro"/>
</dbReference>
<dbReference type="Pfam" id="PF15964">
    <property type="entry name" value="CCCAP"/>
    <property type="match status" value="1"/>
</dbReference>
<reference evidence="3 4" key="1">
    <citation type="journal article" date="2021" name="Elife">
        <title>Chloroplast acquisition without the gene transfer in kleptoplastic sea slugs, Plakobranchus ocellatus.</title>
        <authorList>
            <person name="Maeda T."/>
            <person name="Takahashi S."/>
            <person name="Yoshida T."/>
            <person name="Shimamura S."/>
            <person name="Takaki Y."/>
            <person name="Nagai Y."/>
            <person name="Toyoda A."/>
            <person name="Suzuki Y."/>
            <person name="Arimoto A."/>
            <person name="Ishii H."/>
            <person name="Satoh N."/>
            <person name="Nishiyama T."/>
            <person name="Hasebe M."/>
            <person name="Maruyama T."/>
            <person name="Minagawa J."/>
            <person name="Obokata J."/>
            <person name="Shigenobu S."/>
        </authorList>
    </citation>
    <scope>NUCLEOTIDE SEQUENCE [LARGE SCALE GENOMIC DNA]</scope>
</reference>
<feature type="region of interest" description="Disordered" evidence="2">
    <location>
        <begin position="692"/>
        <end position="721"/>
    </location>
</feature>
<evidence type="ECO:0000313" key="4">
    <source>
        <dbReference type="Proteomes" id="UP000762676"/>
    </source>
</evidence>
<dbReference type="GO" id="GO:0035148">
    <property type="term" value="P:tube formation"/>
    <property type="evidence" value="ECO:0007669"/>
    <property type="project" value="TreeGrafter"/>
</dbReference>
<dbReference type="InterPro" id="IPR031887">
    <property type="entry name" value="SDCCAG8"/>
</dbReference>
<proteinExistence type="predicted"/>
<dbReference type="Proteomes" id="UP000762676">
    <property type="component" value="Unassembled WGS sequence"/>
</dbReference>